<keyword evidence="2" id="KW-1185">Reference proteome</keyword>
<protein>
    <submittedName>
        <fullName evidence="1">Protein NLP8</fullName>
    </submittedName>
</protein>
<dbReference type="EMBL" id="JBFOLJ010000006">
    <property type="protein sequence ID" value="KAL2529982.1"/>
    <property type="molecule type" value="Genomic_DNA"/>
</dbReference>
<dbReference type="InterPro" id="IPR045012">
    <property type="entry name" value="NLP"/>
</dbReference>
<evidence type="ECO:0000313" key="1">
    <source>
        <dbReference type="EMBL" id="KAL2529982.1"/>
    </source>
</evidence>
<dbReference type="AlphaFoldDB" id="A0ABD1UY47"/>
<sequence>MKHGDQYILSNCEQSYLLDQTLSRYPKVSRLFTFATESKPSSFPRLPSLVFTSKIPEWTSNVMYYNKADYLLVQHAIDHKVRGSIVVPVFEDDSHEVSCCAMLELVTKKKKTNFDSEMENVCCAL</sequence>
<reference evidence="2" key="1">
    <citation type="submission" date="2024-07" db="EMBL/GenBank/DDBJ databases">
        <title>Two chromosome-level genome assemblies of Korean endemic species Abeliophyllum distichum and Forsythia ovata (Oleaceae).</title>
        <authorList>
            <person name="Jang H."/>
        </authorList>
    </citation>
    <scope>NUCLEOTIDE SEQUENCE [LARGE SCALE GENOMIC DNA]</scope>
</reference>
<evidence type="ECO:0000313" key="2">
    <source>
        <dbReference type="Proteomes" id="UP001604277"/>
    </source>
</evidence>
<dbReference type="Proteomes" id="UP001604277">
    <property type="component" value="Unassembled WGS sequence"/>
</dbReference>
<proteinExistence type="predicted"/>
<dbReference type="PANTHER" id="PTHR32002:SF41">
    <property type="entry name" value="PROTEIN NLP8"/>
    <property type="match status" value="1"/>
</dbReference>
<comment type="caution">
    <text evidence="1">The sequence shown here is derived from an EMBL/GenBank/DDBJ whole genome shotgun (WGS) entry which is preliminary data.</text>
</comment>
<accession>A0ABD1UY47</accession>
<organism evidence="1 2">
    <name type="scientific">Forsythia ovata</name>
    <dbReference type="NCBI Taxonomy" id="205694"/>
    <lineage>
        <taxon>Eukaryota</taxon>
        <taxon>Viridiplantae</taxon>
        <taxon>Streptophyta</taxon>
        <taxon>Embryophyta</taxon>
        <taxon>Tracheophyta</taxon>
        <taxon>Spermatophyta</taxon>
        <taxon>Magnoliopsida</taxon>
        <taxon>eudicotyledons</taxon>
        <taxon>Gunneridae</taxon>
        <taxon>Pentapetalae</taxon>
        <taxon>asterids</taxon>
        <taxon>lamiids</taxon>
        <taxon>Lamiales</taxon>
        <taxon>Oleaceae</taxon>
        <taxon>Forsythieae</taxon>
        <taxon>Forsythia</taxon>
    </lineage>
</organism>
<name>A0ABD1UY47_9LAMI</name>
<gene>
    <name evidence="1" type="ORF">Fot_22583</name>
</gene>
<dbReference type="PANTHER" id="PTHR32002">
    <property type="entry name" value="PROTEIN NLP8"/>
    <property type="match status" value="1"/>
</dbReference>